<dbReference type="InterPro" id="IPR000073">
    <property type="entry name" value="AB_hydrolase_1"/>
</dbReference>
<protein>
    <submittedName>
        <fullName evidence="3">Alpha/Beta hydrolase protein</fullName>
    </submittedName>
</protein>
<feature type="signal peptide" evidence="1">
    <location>
        <begin position="1"/>
        <end position="20"/>
    </location>
</feature>
<keyword evidence="4" id="KW-1185">Reference proteome</keyword>
<keyword evidence="1" id="KW-0732">Signal</keyword>
<dbReference type="Pfam" id="PF00561">
    <property type="entry name" value="Abhydrolase_1"/>
    <property type="match status" value="1"/>
</dbReference>
<accession>A0AAE0P859</accession>
<keyword evidence="3" id="KW-0378">Hydrolase</keyword>
<reference evidence="3" key="2">
    <citation type="submission" date="2023-06" db="EMBL/GenBank/DDBJ databases">
        <authorList>
            <consortium name="Lawrence Berkeley National Laboratory"/>
            <person name="Haridas S."/>
            <person name="Hensen N."/>
            <person name="Bonometti L."/>
            <person name="Westerberg I."/>
            <person name="Brannstrom I.O."/>
            <person name="Guillou S."/>
            <person name="Cros-Aarteil S."/>
            <person name="Calhoun S."/>
            <person name="Kuo A."/>
            <person name="Mondo S."/>
            <person name="Pangilinan J."/>
            <person name="Riley R."/>
            <person name="LaButti K."/>
            <person name="Andreopoulos B."/>
            <person name="Lipzen A."/>
            <person name="Chen C."/>
            <person name="Yanf M."/>
            <person name="Daum C."/>
            <person name="Ng V."/>
            <person name="Clum A."/>
            <person name="Steindorff A."/>
            <person name="Ohm R."/>
            <person name="Martin F."/>
            <person name="Silar P."/>
            <person name="Natvig D."/>
            <person name="Lalanne C."/>
            <person name="Gautier V."/>
            <person name="Ament-velasquez S.L."/>
            <person name="Kruys A."/>
            <person name="Hutchinson M.I."/>
            <person name="Powell A.J."/>
            <person name="Barry K."/>
            <person name="Miller A.N."/>
            <person name="Grigoriev I.V."/>
            <person name="Debuchy R."/>
            <person name="Gladieux P."/>
            <person name="Thoren M.H."/>
            <person name="Johannesson H."/>
        </authorList>
    </citation>
    <scope>NUCLEOTIDE SEQUENCE</scope>
    <source>
        <strain evidence="3">CBS 232.78</strain>
    </source>
</reference>
<dbReference type="PANTHER" id="PTHR43194">
    <property type="entry name" value="HYDROLASE ALPHA/BETA FOLD FAMILY"/>
    <property type="match status" value="1"/>
</dbReference>
<dbReference type="AlphaFoldDB" id="A0AAE0P859"/>
<dbReference type="InterPro" id="IPR029058">
    <property type="entry name" value="AB_hydrolase_fold"/>
</dbReference>
<organism evidence="3 4">
    <name type="scientific">Podospora didyma</name>
    <dbReference type="NCBI Taxonomy" id="330526"/>
    <lineage>
        <taxon>Eukaryota</taxon>
        <taxon>Fungi</taxon>
        <taxon>Dikarya</taxon>
        <taxon>Ascomycota</taxon>
        <taxon>Pezizomycotina</taxon>
        <taxon>Sordariomycetes</taxon>
        <taxon>Sordariomycetidae</taxon>
        <taxon>Sordariales</taxon>
        <taxon>Podosporaceae</taxon>
        <taxon>Podospora</taxon>
    </lineage>
</organism>
<dbReference type="Gene3D" id="3.40.50.1820">
    <property type="entry name" value="alpha/beta hydrolase"/>
    <property type="match status" value="1"/>
</dbReference>
<dbReference type="GO" id="GO:0016787">
    <property type="term" value="F:hydrolase activity"/>
    <property type="evidence" value="ECO:0007669"/>
    <property type="project" value="UniProtKB-KW"/>
</dbReference>
<dbReference type="EMBL" id="JAULSW010000001">
    <property type="protein sequence ID" value="KAK3395146.1"/>
    <property type="molecule type" value="Genomic_DNA"/>
</dbReference>
<feature type="domain" description="AB hydrolase-1" evidence="2">
    <location>
        <begin position="52"/>
        <end position="292"/>
    </location>
</feature>
<evidence type="ECO:0000256" key="1">
    <source>
        <dbReference type="SAM" id="SignalP"/>
    </source>
</evidence>
<dbReference type="PRINTS" id="PR00412">
    <property type="entry name" value="EPOXHYDRLASE"/>
</dbReference>
<name>A0AAE0P859_9PEZI</name>
<comment type="caution">
    <text evidence="3">The sequence shown here is derived from an EMBL/GenBank/DDBJ whole genome shotgun (WGS) entry which is preliminary data.</text>
</comment>
<dbReference type="InterPro" id="IPR000639">
    <property type="entry name" value="Epox_hydrolase-like"/>
</dbReference>
<evidence type="ECO:0000259" key="2">
    <source>
        <dbReference type="Pfam" id="PF00561"/>
    </source>
</evidence>
<dbReference type="SUPFAM" id="SSF53474">
    <property type="entry name" value="alpha/beta-Hydrolases"/>
    <property type="match status" value="1"/>
</dbReference>
<proteinExistence type="predicted"/>
<dbReference type="PANTHER" id="PTHR43194:SF2">
    <property type="entry name" value="PEROXISOMAL MEMBRANE PROTEIN LPX1"/>
    <property type="match status" value="1"/>
</dbReference>
<dbReference type="Proteomes" id="UP001285441">
    <property type="component" value="Unassembled WGS sequence"/>
</dbReference>
<sequence>MKLPLLLTVFTSLILPTAFSMSPPSPHQQTVKTSDGIRLAYNQTGPPNGQNLLFITGWRQAQVEWRKQAEYFSSIGYRVTTFDLRGHGDSDEPDFGYRISRFAADLNDVLTQLDLKRVTVVGHSMGCSIMWAWFDQYPTSRTSRLSKFVFVDQSASMVADPHWTPAEAAQISAIFSPGAVYDVAFDMAAQLGPLVRSMFTSAVSEADYQWVLSQNKKMSDAHAAALLRDHAFRDWRDVLPRIKGVPTLVLAGAVSIFPPAGIEWIAGQIPGAKKYTFTAAERGSHFMFWENPERFNAVVLEFLRQQH</sequence>
<evidence type="ECO:0000313" key="3">
    <source>
        <dbReference type="EMBL" id="KAK3395146.1"/>
    </source>
</evidence>
<gene>
    <name evidence="3" type="ORF">B0H63DRAFT_462735</name>
</gene>
<reference evidence="3" key="1">
    <citation type="journal article" date="2023" name="Mol. Phylogenet. Evol.">
        <title>Genome-scale phylogeny and comparative genomics of the fungal order Sordariales.</title>
        <authorList>
            <person name="Hensen N."/>
            <person name="Bonometti L."/>
            <person name="Westerberg I."/>
            <person name="Brannstrom I.O."/>
            <person name="Guillou S."/>
            <person name="Cros-Aarteil S."/>
            <person name="Calhoun S."/>
            <person name="Haridas S."/>
            <person name="Kuo A."/>
            <person name="Mondo S."/>
            <person name="Pangilinan J."/>
            <person name="Riley R."/>
            <person name="LaButti K."/>
            <person name="Andreopoulos B."/>
            <person name="Lipzen A."/>
            <person name="Chen C."/>
            <person name="Yan M."/>
            <person name="Daum C."/>
            <person name="Ng V."/>
            <person name="Clum A."/>
            <person name="Steindorff A."/>
            <person name="Ohm R.A."/>
            <person name="Martin F."/>
            <person name="Silar P."/>
            <person name="Natvig D.O."/>
            <person name="Lalanne C."/>
            <person name="Gautier V."/>
            <person name="Ament-Velasquez S.L."/>
            <person name="Kruys A."/>
            <person name="Hutchinson M.I."/>
            <person name="Powell A.J."/>
            <person name="Barry K."/>
            <person name="Miller A.N."/>
            <person name="Grigoriev I.V."/>
            <person name="Debuchy R."/>
            <person name="Gladieux P."/>
            <person name="Hiltunen Thoren M."/>
            <person name="Johannesson H."/>
        </authorList>
    </citation>
    <scope>NUCLEOTIDE SEQUENCE</scope>
    <source>
        <strain evidence="3">CBS 232.78</strain>
    </source>
</reference>
<dbReference type="InterPro" id="IPR050228">
    <property type="entry name" value="Carboxylesterase_BioH"/>
</dbReference>
<evidence type="ECO:0000313" key="4">
    <source>
        <dbReference type="Proteomes" id="UP001285441"/>
    </source>
</evidence>
<feature type="chain" id="PRO_5042089820" evidence="1">
    <location>
        <begin position="21"/>
        <end position="307"/>
    </location>
</feature>